<dbReference type="EMBL" id="JBFRYB010000001">
    <property type="protein sequence ID" value="MEX1665484.1"/>
    <property type="molecule type" value="Genomic_DNA"/>
</dbReference>
<evidence type="ECO:0000313" key="3">
    <source>
        <dbReference type="EMBL" id="MEX1665484.1"/>
    </source>
</evidence>
<dbReference type="InterPro" id="IPR051405">
    <property type="entry name" value="phD/YefM_antitoxin"/>
</dbReference>
<dbReference type="Proteomes" id="UP001557484">
    <property type="component" value="Unassembled WGS sequence"/>
</dbReference>
<comment type="caution">
    <text evidence="3">The sequence shown here is derived from an EMBL/GenBank/DDBJ whole genome shotgun (WGS) entry which is preliminary data.</text>
</comment>
<protein>
    <recommendedName>
        <fullName evidence="2">Antitoxin</fullName>
    </recommendedName>
</protein>
<gene>
    <name evidence="3" type="ORF">AB4875_08270</name>
</gene>
<dbReference type="Gene3D" id="1.10.1220.170">
    <property type="match status" value="1"/>
</dbReference>
<dbReference type="SUPFAM" id="SSF143120">
    <property type="entry name" value="YefM-like"/>
    <property type="match status" value="1"/>
</dbReference>
<name>A0ABV3TXL5_9GAMM</name>
<comment type="function">
    <text evidence="2">Antitoxin component of a type II toxin-antitoxin (TA) system.</text>
</comment>
<keyword evidence="4" id="KW-1185">Reference proteome</keyword>
<evidence type="ECO:0000313" key="4">
    <source>
        <dbReference type="Proteomes" id="UP001557484"/>
    </source>
</evidence>
<evidence type="ECO:0000256" key="1">
    <source>
        <dbReference type="ARBA" id="ARBA00009981"/>
    </source>
</evidence>
<dbReference type="PANTHER" id="PTHR33713">
    <property type="entry name" value="ANTITOXIN YAFN-RELATED"/>
    <property type="match status" value="1"/>
</dbReference>
<dbReference type="RefSeq" id="WP_368375587.1">
    <property type="nucleotide sequence ID" value="NZ_JBFRYB010000001.1"/>
</dbReference>
<dbReference type="PANTHER" id="PTHR33713:SF6">
    <property type="entry name" value="ANTITOXIN YEFM"/>
    <property type="match status" value="1"/>
</dbReference>
<dbReference type="Gene3D" id="3.40.1620.10">
    <property type="entry name" value="YefM-like domain"/>
    <property type="match status" value="1"/>
</dbReference>
<accession>A0ABV3TXL5</accession>
<comment type="similarity">
    <text evidence="1 2">Belongs to the phD/YefM antitoxin family.</text>
</comment>
<proteinExistence type="inferred from homology"/>
<dbReference type="InterPro" id="IPR006442">
    <property type="entry name" value="Antitoxin_Phd/YefM"/>
</dbReference>
<dbReference type="InterPro" id="IPR036165">
    <property type="entry name" value="YefM-like_sf"/>
</dbReference>
<dbReference type="NCBIfam" id="TIGR01552">
    <property type="entry name" value="phd_fam"/>
    <property type="match status" value="1"/>
</dbReference>
<reference evidence="3 4" key="1">
    <citation type="journal article" date="2011" name="Int. J. Syst. Evol. Microbiol.">
        <title>Zhongshania antarctica gen. nov., sp. nov. and Zhongshania guokunii sp. nov., gammaproteobacteria respectively isolated from coastal attached (fast) ice and surface seawater of the Antarctic.</title>
        <authorList>
            <person name="Li H.J."/>
            <person name="Zhang X.Y."/>
            <person name="Chen C.X."/>
            <person name="Zhang Y.J."/>
            <person name="Gao Z.M."/>
            <person name="Yu Y."/>
            <person name="Chen X.L."/>
            <person name="Chen B."/>
            <person name="Zhang Y.Z."/>
        </authorList>
    </citation>
    <scope>NUCLEOTIDE SEQUENCE [LARGE SCALE GENOMIC DNA]</scope>
    <source>
        <strain evidence="3 4">R06B22</strain>
    </source>
</reference>
<evidence type="ECO:0000256" key="2">
    <source>
        <dbReference type="RuleBase" id="RU362080"/>
    </source>
</evidence>
<organism evidence="3 4">
    <name type="scientific">Zhongshania arctica</name>
    <dbReference type="NCBI Taxonomy" id="3238302"/>
    <lineage>
        <taxon>Bacteria</taxon>
        <taxon>Pseudomonadati</taxon>
        <taxon>Pseudomonadota</taxon>
        <taxon>Gammaproteobacteria</taxon>
        <taxon>Cellvibrionales</taxon>
        <taxon>Spongiibacteraceae</taxon>
        <taxon>Zhongshania</taxon>
    </lineage>
</organism>
<dbReference type="Pfam" id="PF02604">
    <property type="entry name" value="PhdYeFM_antitox"/>
    <property type="match status" value="1"/>
</dbReference>
<sequence length="80" mass="8915">MTTLNATEARSKLYALIDETSTSHQPIIITGKRGNAVLLSEDDWNAINETLHLLSIPGMRESIREGMDVELDKCGKSLDW</sequence>